<dbReference type="InterPro" id="IPR018119">
    <property type="entry name" value="Strictosidine_synth_cons-reg"/>
</dbReference>
<dbReference type="PANTHER" id="PTHR10426:SF68">
    <property type="entry name" value="OS07G0614000 PROTEIN"/>
    <property type="match status" value="1"/>
</dbReference>
<evidence type="ECO:0000256" key="5">
    <source>
        <dbReference type="SAM" id="SignalP"/>
    </source>
</evidence>
<protein>
    <recommendedName>
        <fullName evidence="6">Strictosidine synthase conserved region domain-containing protein</fullName>
    </recommendedName>
</protein>
<dbReference type="EMBL" id="CAJGYO010000003">
    <property type="protein sequence ID" value="CAD6217179.1"/>
    <property type="molecule type" value="Genomic_DNA"/>
</dbReference>
<dbReference type="FunFam" id="2.120.10.30:FF:000066">
    <property type="entry name" value="ABC transporter permease protein"/>
    <property type="match status" value="1"/>
</dbReference>
<dbReference type="Proteomes" id="UP000604825">
    <property type="component" value="Unassembled WGS sequence"/>
</dbReference>
<dbReference type="GO" id="GO:0016787">
    <property type="term" value="F:hydrolase activity"/>
    <property type="evidence" value="ECO:0007669"/>
    <property type="project" value="TreeGrafter"/>
</dbReference>
<feature type="domain" description="Strictosidine synthase conserved region" evidence="6">
    <location>
        <begin position="173"/>
        <end position="257"/>
    </location>
</feature>
<comment type="subcellular location">
    <subcellularLocation>
        <location evidence="1">Vacuole</location>
    </subcellularLocation>
</comment>
<gene>
    <name evidence="7" type="ORF">NCGR_LOCUS11268</name>
</gene>
<comment type="similarity">
    <text evidence="2">Belongs to the strictosidine synthase family.</text>
</comment>
<dbReference type="AlphaFoldDB" id="A0A811N5S0"/>
<accession>A0A811N5S0</accession>
<evidence type="ECO:0000313" key="8">
    <source>
        <dbReference type="Proteomes" id="UP000604825"/>
    </source>
</evidence>
<dbReference type="SUPFAM" id="SSF63829">
    <property type="entry name" value="Calcium-dependent phosphotriesterase"/>
    <property type="match status" value="1"/>
</dbReference>
<dbReference type="Gene3D" id="2.120.10.30">
    <property type="entry name" value="TolB, C-terminal domain"/>
    <property type="match status" value="1"/>
</dbReference>
<name>A0A811N5S0_9POAL</name>
<feature type="signal peptide" evidence="5">
    <location>
        <begin position="1"/>
        <end position="20"/>
    </location>
</feature>
<keyword evidence="8" id="KW-1185">Reference proteome</keyword>
<evidence type="ECO:0000256" key="1">
    <source>
        <dbReference type="ARBA" id="ARBA00004116"/>
    </source>
</evidence>
<dbReference type="OrthoDB" id="5307922at2759"/>
<evidence type="ECO:0000256" key="4">
    <source>
        <dbReference type="ARBA" id="ARBA00023180"/>
    </source>
</evidence>
<keyword evidence="3" id="KW-0926">Vacuole</keyword>
<dbReference type="GO" id="GO:0012505">
    <property type="term" value="C:endomembrane system"/>
    <property type="evidence" value="ECO:0007669"/>
    <property type="project" value="TreeGrafter"/>
</dbReference>
<evidence type="ECO:0000313" key="7">
    <source>
        <dbReference type="EMBL" id="CAD6217179.1"/>
    </source>
</evidence>
<keyword evidence="4" id="KW-0325">Glycoprotein</keyword>
<proteinExistence type="inferred from homology"/>
<feature type="chain" id="PRO_5033015594" description="Strictosidine synthase conserved region domain-containing protein" evidence="5">
    <location>
        <begin position="21"/>
        <end position="389"/>
    </location>
</feature>
<dbReference type="Pfam" id="PF03088">
    <property type="entry name" value="Str_synth"/>
    <property type="match status" value="1"/>
</dbReference>
<evidence type="ECO:0000256" key="2">
    <source>
        <dbReference type="ARBA" id="ARBA00009191"/>
    </source>
</evidence>
<organism evidence="7 8">
    <name type="scientific">Miscanthus lutarioriparius</name>
    <dbReference type="NCBI Taxonomy" id="422564"/>
    <lineage>
        <taxon>Eukaryota</taxon>
        <taxon>Viridiplantae</taxon>
        <taxon>Streptophyta</taxon>
        <taxon>Embryophyta</taxon>
        <taxon>Tracheophyta</taxon>
        <taxon>Spermatophyta</taxon>
        <taxon>Magnoliopsida</taxon>
        <taxon>Liliopsida</taxon>
        <taxon>Poales</taxon>
        <taxon>Poaceae</taxon>
        <taxon>PACMAD clade</taxon>
        <taxon>Panicoideae</taxon>
        <taxon>Andropogonodae</taxon>
        <taxon>Andropogoneae</taxon>
        <taxon>Saccharinae</taxon>
        <taxon>Miscanthus</taxon>
    </lineage>
</organism>
<dbReference type="InterPro" id="IPR011042">
    <property type="entry name" value="6-blade_b-propeller_TolB-like"/>
</dbReference>
<evidence type="ECO:0000256" key="3">
    <source>
        <dbReference type="ARBA" id="ARBA00022554"/>
    </source>
</evidence>
<comment type="caution">
    <text evidence="7">The sequence shown here is derived from an EMBL/GenBank/DDBJ whole genome shotgun (WGS) entry which is preliminary data.</text>
</comment>
<dbReference type="GO" id="GO:0005773">
    <property type="term" value="C:vacuole"/>
    <property type="evidence" value="ECO:0007669"/>
    <property type="project" value="UniProtKB-SubCell"/>
</dbReference>
<evidence type="ECO:0000259" key="6">
    <source>
        <dbReference type="Pfam" id="PF03088"/>
    </source>
</evidence>
<reference evidence="7" key="1">
    <citation type="submission" date="2020-10" db="EMBL/GenBank/DDBJ databases">
        <authorList>
            <person name="Han B."/>
            <person name="Lu T."/>
            <person name="Zhao Q."/>
            <person name="Huang X."/>
            <person name="Zhao Y."/>
        </authorList>
    </citation>
    <scope>NUCLEOTIDE SEQUENCE</scope>
</reference>
<dbReference type="PANTHER" id="PTHR10426">
    <property type="entry name" value="STRICTOSIDINE SYNTHASE-RELATED"/>
    <property type="match status" value="1"/>
</dbReference>
<keyword evidence="5" id="KW-0732">Signal</keyword>
<sequence length="389" mass="41548">MAPGLLAAAAAVLAAVASLATHVAVNCPVQPVPSPPPPPTPPPNNLLQVTNRPERKILVARPLFLPIRAQAGEAGGRGAGRAGGRVRGRGGGRRAVYTATRDGWLQRMHPNNGSWERWRFVGGTGLLGITPSADGTMLVCDADKGLLRVGEEGVTLLASEVEGSTIRFADAAIEASDGTVYFSDASTRFGFDRWFHDFVEASATGRLLRYDPRSGETSVVLDRLGFANGVALPRDEAFVVVCESTRFRCMKVWLKGEKVGTAETFVDLPGSPDNIRLGSDGHFWIAVLQLRSPWLDFISRWTFTKRVVASFPGLLEWSKGTAKGAMVAQVSEDGNIVRVLDDAEGKVINFVTSVTEFNGDIFLGSLSANFVGKLSLAQVAQQEQGAASS</sequence>